<reference evidence="2" key="1">
    <citation type="submission" date="2021-02" db="EMBL/GenBank/DDBJ databases">
        <authorList>
            <person name="Nowell W R."/>
        </authorList>
    </citation>
    <scope>NUCLEOTIDE SEQUENCE</scope>
</reference>
<dbReference type="EMBL" id="CAJOBE010000126">
    <property type="protein sequence ID" value="CAF3575366.1"/>
    <property type="molecule type" value="Genomic_DNA"/>
</dbReference>
<evidence type="ECO:0000313" key="6">
    <source>
        <dbReference type="EMBL" id="CAF3575366.1"/>
    </source>
</evidence>
<dbReference type="Proteomes" id="UP000663870">
    <property type="component" value="Unassembled WGS sequence"/>
</dbReference>
<evidence type="ECO:0000313" key="5">
    <source>
        <dbReference type="EMBL" id="CAF3487121.1"/>
    </source>
</evidence>
<dbReference type="Proteomes" id="UP000663874">
    <property type="component" value="Unassembled WGS sequence"/>
</dbReference>
<dbReference type="AlphaFoldDB" id="A0A814E1T8"/>
<accession>A0A814E1T8</accession>
<keyword evidence="7" id="KW-1185">Reference proteome</keyword>
<feature type="region of interest" description="Disordered" evidence="1">
    <location>
        <begin position="22"/>
        <end position="127"/>
    </location>
</feature>
<organism evidence="2 8">
    <name type="scientific">Rotaria sordida</name>
    <dbReference type="NCBI Taxonomy" id="392033"/>
    <lineage>
        <taxon>Eukaryota</taxon>
        <taxon>Metazoa</taxon>
        <taxon>Spiralia</taxon>
        <taxon>Gnathifera</taxon>
        <taxon>Rotifera</taxon>
        <taxon>Eurotatoria</taxon>
        <taxon>Bdelloidea</taxon>
        <taxon>Philodinida</taxon>
        <taxon>Philodinidae</taxon>
        <taxon>Rotaria</taxon>
    </lineage>
</organism>
<comment type="caution">
    <text evidence="2">The sequence shown here is derived from an EMBL/GenBank/DDBJ whole genome shotgun (WGS) entry which is preliminary data.</text>
</comment>
<sequence>MSEYSDIAGSEDVISLTCESQETLNEHSYRTKQLANRTDKSTPMKDQAKENQKPIEQVNNEEVDGMQTDAQNRPISTVNNGVSTEQPTSSIDTQNTLIPDNPFIIRPPLAQSTLTDESGISTEKGST</sequence>
<dbReference type="Proteomes" id="UP000663823">
    <property type="component" value="Unassembled WGS sequence"/>
</dbReference>
<evidence type="ECO:0000256" key="1">
    <source>
        <dbReference type="SAM" id="MobiDB-lite"/>
    </source>
</evidence>
<dbReference type="Proteomes" id="UP000663882">
    <property type="component" value="Unassembled WGS sequence"/>
</dbReference>
<evidence type="ECO:0000313" key="7">
    <source>
        <dbReference type="Proteomes" id="UP000663870"/>
    </source>
</evidence>
<evidence type="ECO:0000313" key="3">
    <source>
        <dbReference type="EMBL" id="CAF1005514.1"/>
    </source>
</evidence>
<name>A0A814E1T8_9BILA</name>
<protein>
    <submittedName>
        <fullName evidence="2">Uncharacterized protein</fullName>
    </submittedName>
</protein>
<dbReference type="EMBL" id="CAJOAX010000034">
    <property type="protein sequence ID" value="CAF3487121.1"/>
    <property type="molecule type" value="Genomic_DNA"/>
</dbReference>
<feature type="compositionally biased region" description="Basic and acidic residues" evidence="1">
    <location>
        <begin position="37"/>
        <end position="53"/>
    </location>
</feature>
<dbReference type="EMBL" id="CAJNOU010000465">
    <property type="protein sequence ID" value="CAF1005514.1"/>
    <property type="molecule type" value="Genomic_DNA"/>
</dbReference>
<gene>
    <name evidence="6" type="ORF">FNK824_LOCUS2155</name>
    <name evidence="4" type="ORF">JXQ802_LOCUS22500</name>
    <name evidence="5" type="ORF">OTI717_LOCUS892</name>
    <name evidence="2" type="ORF">RFH988_LOCUS12100</name>
    <name evidence="3" type="ORF">SEV965_LOCUS11014</name>
</gene>
<proteinExistence type="predicted"/>
<dbReference type="EMBL" id="CAJNOL010000684">
    <property type="protein sequence ID" value="CAF1165504.1"/>
    <property type="molecule type" value="Genomic_DNA"/>
</dbReference>
<evidence type="ECO:0000313" key="4">
    <source>
        <dbReference type="EMBL" id="CAF1165504.1"/>
    </source>
</evidence>
<feature type="compositionally biased region" description="Polar residues" evidence="1">
    <location>
        <begin position="110"/>
        <end position="127"/>
    </location>
</feature>
<dbReference type="EMBL" id="CAJNOO010000496">
    <property type="protein sequence ID" value="CAF0960200.1"/>
    <property type="molecule type" value="Genomic_DNA"/>
</dbReference>
<dbReference type="OrthoDB" id="10393281at2759"/>
<evidence type="ECO:0000313" key="8">
    <source>
        <dbReference type="Proteomes" id="UP000663882"/>
    </source>
</evidence>
<dbReference type="Proteomes" id="UP000663889">
    <property type="component" value="Unassembled WGS sequence"/>
</dbReference>
<evidence type="ECO:0000313" key="2">
    <source>
        <dbReference type="EMBL" id="CAF0960200.1"/>
    </source>
</evidence>
<feature type="compositionally biased region" description="Polar residues" evidence="1">
    <location>
        <begin position="68"/>
        <end position="98"/>
    </location>
</feature>